<feature type="non-terminal residue" evidence="1">
    <location>
        <position position="136"/>
    </location>
</feature>
<accession>A0A392MPS9</accession>
<protein>
    <submittedName>
        <fullName evidence="1">RPG</fullName>
    </submittedName>
</protein>
<proteinExistence type="predicted"/>
<evidence type="ECO:0000313" key="1">
    <source>
        <dbReference type="EMBL" id="MCH89510.1"/>
    </source>
</evidence>
<dbReference type="PANTHER" id="PTHR47270">
    <property type="entry name" value="PROTEIN MLP1-LIKE"/>
    <property type="match status" value="1"/>
</dbReference>
<dbReference type="AlphaFoldDB" id="A0A392MPS9"/>
<gene>
    <name evidence="1" type="ORF">A2U01_0010406</name>
</gene>
<keyword evidence="2" id="KW-1185">Reference proteome</keyword>
<organism evidence="1 2">
    <name type="scientific">Trifolium medium</name>
    <dbReference type="NCBI Taxonomy" id="97028"/>
    <lineage>
        <taxon>Eukaryota</taxon>
        <taxon>Viridiplantae</taxon>
        <taxon>Streptophyta</taxon>
        <taxon>Embryophyta</taxon>
        <taxon>Tracheophyta</taxon>
        <taxon>Spermatophyta</taxon>
        <taxon>Magnoliopsida</taxon>
        <taxon>eudicotyledons</taxon>
        <taxon>Gunneridae</taxon>
        <taxon>Pentapetalae</taxon>
        <taxon>rosids</taxon>
        <taxon>fabids</taxon>
        <taxon>Fabales</taxon>
        <taxon>Fabaceae</taxon>
        <taxon>Papilionoideae</taxon>
        <taxon>50 kb inversion clade</taxon>
        <taxon>NPAAA clade</taxon>
        <taxon>Hologalegina</taxon>
        <taxon>IRL clade</taxon>
        <taxon>Trifolieae</taxon>
        <taxon>Trifolium</taxon>
    </lineage>
</organism>
<comment type="caution">
    <text evidence="1">The sequence shown here is derived from an EMBL/GenBank/DDBJ whole genome shotgun (WGS) entry which is preliminary data.</text>
</comment>
<dbReference type="EMBL" id="LXQA010016300">
    <property type="protein sequence ID" value="MCH89510.1"/>
    <property type="molecule type" value="Genomic_DNA"/>
</dbReference>
<dbReference type="PANTHER" id="PTHR47270:SF13">
    <property type="entry name" value="HEAVY CHAIN-LIKE PROTEIN, PUTATIVE-RELATED"/>
    <property type="match status" value="1"/>
</dbReference>
<evidence type="ECO:0000313" key="2">
    <source>
        <dbReference type="Proteomes" id="UP000265520"/>
    </source>
</evidence>
<name>A0A392MPS9_9FABA</name>
<reference evidence="1 2" key="1">
    <citation type="journal article" date="2018" name="Front. Plant Sci.">
        <title>Red Clover (Trifolium pratense) and Zigzag Clover (T. medium) - A Picture of Genomic Similarities and Differences.</title>
        <authorList>
            <person name="Dluhosova J."/>
            <person name="Istvanek J."/>
            <person name="Nedelnik J."/>
            <person name="Repkova J."/>
        </authorList>
    </citation>
    <scope>NUCLEOTIDE SEQUENCE [LARGE SCALE GENOMIC DNA]</scope>
    <source>
        <strain evidence="2">cv. 10/8</strain>
        <tissue evidence="1">Leaf</tissue>
    </source>
</reference>
<sequence length="136" mass="14954">NDANSCGEEMSVGYDDVDSISNASDTTFSRTSVSSQCDQLENIFYPGELGSKRRGPLTTCSDHDVGSLDSSFPSWIENFPQQSNVDEWKTNVQERQDSTCSKDDSYSVYDTSTLKNASSTSTTLSLGTEIQDKMED</sequence>
<feature type="non-terminal residue" evidence="1">
    <location>
        <position position="1"/>
    </location>
</feature>
<dbReference type="Proteomes" id="UP000265520">
    <property type="component" value="Unassembled WGS sequence"/>
</dbReference>